<proteinExistence type="predicted"/>
<evidence type="ECO:0000313" key="3">
    <source>
        <dbReference type="Proteomes" id="UP001347796"/>
    </source>
</evidence>
<dbReference type="Pfam" id="PF10856">
    <property type="entry name" value="DUF2678"/>
    <property type="match status" value="1"/>
</dbReference>
<dbReference type="EMBL" id="JAZGQO010000001">
    <property type="protein sequence ID" value="KAK6195787.1"/>
    <property type="molecule type" value="Genomic_DNA"/>
</dbReference>
<organism evidence="2 3">
    <name type="scientific">Patella caerulea</name>
    <name type="common">Rayed Mediterranean limpet</name>
    <dbReference type="NCBI Taxonomy" id="87958"/>
    <lineage>
        <taxon>Eukaryota</taxon>
        <taxon>Metazoa</taxon>
        <taxon>Spiralia</taxon>
        <taxon>Lophotrochozoa</taxon>
        <taxon>Mollusca</taxon>
        <taxon>Gastropoda</taxon>
        <taxon>Patellogastropoda</taxon>
        <taxon>Patelloidea</taxon>
        <taxon>Patellidae</taxon>
        <taxon>Patella</taxon>
    </lineage>
</organism>
<dbReference type="PANTHER" id="PTHR28603:SF1">
    <property type="entry name" value="TRANSMEMBRANE PROTEIN 243"/>
    <property type="match status" value="1"/>
</dbReference>
<keyword evidence="3" id="KW-1185">Reference proteome</keyword>
<evidence type="ECO:0000256" key="1">
    <source>
        <dbReference type="SAM" id="Phobius"/>
    </source>
</evidence>
<dbReference type="PANTHER" id="PTHR28603">
    <property type="entry name" value="TRANSMEMBRANE PROTEIN 243"/>
    <property type="match status" value="1"/>
</dbReference>
<feature type="transmembrane region" description="Helical" evidence="1">
    <location>
        <begin position="89"/>
        <end position="108"/>
    </location>
</feature>
<protein>
    <recommendedName>
        <fullName evidence="4">Transmembrane protein 243</fullName>
    </recommendedName>
</protein>
<reference evidence="2 3" key="1">
    <citation type="submission" date="2024-01" db="EMBL/GenBank/DDBJ databases">
        <title>The genome of the rayed Mediterranean limpet Patella caerulea (Linnaeus, 1758).</title>
        <authorList>
            <person name="Anh-Thu Weber A."/>
            <person name="Halstead-Nussloch G."/>
        </authorList>
    </citation>
    <scope>NUCLEOTIDE SEQUENCE [LARGE SCALE GENOMIC DNA]</scope>
    <source>
        <strain evidence="2">AATW-2023a</strain>
        <tissue evidence="2">Whole specimen</tissue>
    </source>
</reference>
<evidence type="ECO:0008006" key="4">
    <source>
        <dbReference type="Google" id="ProtNLM"/>
    </source>
</evidence>
<dbReference type="Proteomes" id="UP001347796">
    <property type="component" value="Unassembled WGS sequence"/>
</dbReference>
<keyword evidence="1" id="KW-1133">Transmembrane helix</keyword>
<accession>A0AAN8KI17</accession>
<feature type="transmembrane region" description="Helical" evidence="1">
    <location>
        <begin position="24"/>
        <end position="45"/>
    </location>
</feature>
<comment type="caution">
    <text evidence="2">The sequence shown here is derived from an EMBL/GenBank/DDBJ whole genome shotgun (WGS) entry which is preliminary data.</text>
</comment>
<dbReference type="InterPro" id="IPR022564">
    <property type="entry name" value="DUF2678"/>
</dbReference>
<evidence type="ECO:0000313" key="2">
    <source>
        <dbReference type="EMBL" id="KAK6195787.1"/>
    </source>
</evidence>
<sequence length="115" mass="13228">MRNTYEDTDIERPLFGEPRRVDRVLNLIVGTVTSIIVLITLVSAFAFPNWKPNGVNVFFACVIVLICASHLLLIFWYRQGELEPRFRSMIYYNAFTIILLCVCGNLYIHNVANLS</sequence>
<gene>
    <name evidence="2" type="ORF">SNE40_001143</name>
</gene>
<keyword evidence="1" id="KW-0472">Membrane</keyword>
<name>A0AAN8KI17_PATCE</name>
<dbReference type="AlphaFoldDB" id="A0AAN8KI17"/>
<keyword evidence="1" id="KW-0812">Transmembrane</keyword>
<feature type="transmembrane region" description="Helical" evidence="1">
    <location>
        <begin position="57"/>
        <end position="77"/>
    </location>
</feature>